<evidence type="ECO:0000313" key="2">
    <source>
        <dbReference type="EMBL" id="CAJ1949189.1"/>
    </source>
</evidence>
<feature type="region of interest" description="Disordered" evidence="1">
    <location>
        <begin position="1"/>
        <end position="20"/>
    </location>
</feature>
<reference evidence="2" key="1">
    <citation type="submission" date="2023-08" db="EMBL/GenBank/DDBJ databases">
        <authorList>
            <person name="Audoor S."/>
            <person name="Bilcke G."/>
        </authorList>
    </citation>
    <scope>NUCLEOTIDE SEQUENCE</scope>
</reference>
<evidence type="ECO:0000313" key="3">
    <source>
        <dbReference type="Proteomes" id="UP001295423"/>
    </source>
</evidence>
<dbReference type="EMBL" id="CAKOGP040001758">
    <property type="protein sequence ID" value="CAJ1949189.1"/>
    <property type="molecule type" value="Genomic_DNA"/>
</dbReference>
<protein>
    <submittedName>
        <fullName evidence="2">Uncharacterized protein</fullName>
    </submittedName>
</protein>
<sequence length="442" mass="48763">MRKKKIARLSELSDDSSDTSDEILITKDLEEMPATTTYSSLTVCAITDKKETIDTKLDEPKGDSSDNRAVVHSVSSEANIMDNSEEYYSLSMLKERIHHNYSNPSPSMLQAKIQTPLVFSAAIQTLLVDAQSQIKFRQGTNQIDPNMGDVDKTKKADPIFLQLEGRTVHNVRWELNIPGILLKCPICNSGELIHQEYDFCEDATTTALWSPSGDIDFACSMNYKCNGCHEQCKANDGRLLASPGAHFCNAYPVDPLCALSDEPIHLNQSLLRLMDILLAKMTENNESNVVQTFAEVLQQLQRKRHAELRSQYLDQASFVEENLAAEAPGQSLGFPNMDEWRGPFNVPTGNMLEILADAVAEAKLAKSISAASAMQKMIVRSPKTYPVATTPAKIAIEIIQVANACVDNHDDDVPNLSLTQAGHSLNTEIDSAIEANEMLDKG</sequence>
<gene>
    <name evidence="2" type="ORF">CYCCA115_LOCUS11970</name>
</gene>
<dbReference type="Proteomes" id="UP001295423">
    <property type="component" value="Unassembled WGS sequence"/>
</dbReference>
<proteinExistence type="predicted"/>
<organism evidence="2 3">
    <name type="scientific">Cylindrotheca closterium</name>
    <dbReference type="NCBI Taxonomy" id="2856"/>
    <lineage>
        <taxon>Eukaryota</taxon>
        <taxon>Sar</taxon>
        <taxon>Stramenopiles</taxon>
        <taxon>Ochrophyta</taxon>
        <taxon>Bacillariophyta</taxon>
        <taxon>Bacillariophyceae</taxon>
        <taxon>Bacillariophycidae</taxon>
        <taxon>Bacillariales</taxon>
        <taxon>Bacillariaceae</taxon>
        <taxon>Cylindrotheca</taxon>
    </lineage>
</organism>
<keyword evidence="3" id="KW-1185">Reference proteome</keyword>
<name>A0AAD2PUG0_9STRA</name>
<evidence type="ECO:0000256" key="1">
    <source>
        <dbReference type="SAM" id="MobiDB-lite"/>
    </source>
</evidence>
<comment type="caution">
    <text evidence="2">The sequence shown here is derived from an EMBL/GenBank/DDBJ whole genome shotgun (WGS) entry which is preliminary data.</text>
</comment>
<dbReference type="AlphaFoldDB" id="A0AAD2PUG0"/>
<accession>A0AAD2PUG0</accession>